<dbReference type="SUPFAM" id="SSF56235">
    <property type="entry name" value="N-terminal nucleophile aminohydrolases (Ntn hydrolases)"/>
    <property type="match status" value="1"/>
</dbReference>
<evidence type="ECO:0000313" key="10">
    <source>
        <dbReference type="Proteomes" id="UP000677054"/>
    </source>
</evidence>
<dbReference type="InterPro" id="IPR016050">
    <property type="entry name" value="Proteasome_bsu_CS"/>
</dbReference>
<keyword evidence="2 8" id="KW-0963">Cytoplasm</keyword>
<evidence type="ECO:0000256" key="4">
    <source>
        <dbReference type="ARBA" id="ARBA00023242"/>
    </source>
</evidence>
<dbReference type="Proteomes" id="UP000677054">
    <property type="component" value="Unassembled WGS sequence"/>
</dbReference>
<gene>
    <name evidence="9" type="ORF">DSTB1V02_LOCUS2449</name>
</gene>
<dbReference type="InterPro" id="IPR023333">
    <property type="entry name" value="Proteasome_suB-type"/>
</dbReference>
<dbReference type="PROSITE" id="PS51476">
    <property type="entry name" value="PROTEASOME_BETA_2"/>
    <property type="match status" value="1"/>
</dbReference>
<sequence length="204" mass="23117">MECLIGIQFKDYILLAADMNVAHSIIMMKHDEEKIYKLGSKLAMAVSGEPGDTTQFAEYIAKNLQLYKMRNEYELSPAAASSFIRRNMAESLRSRTPYYVNLMIGGYDDTNGPELYYADYLATLVKVPFAAHGYGGFFSMSVIDRYYQENMSVEEGYELMKKCVKEVQKRLIVNMPNFQVNCISKDGLKSMEPITAEKLAAVTV</sequence>
<dbReference type="PANTHER" id="PTHR32194:SF2">
    <property type="entry name" value="PROTEASOME SUBUNIT BETA TYPE-1"/>
    <property type="match status" value="1"/>
</dbReference>
<comment type="similarity">
    <text evidence="8">Belongs to the peptidase T1B family.</text>
</comment>
<dbReference type="GO" id="GO:0005839">
    <property type="term" value="C:proteasome core complex"/>
    <property type="evidence" value="ECO:0007669"/>
    <property type="project" value="InterPro"/>
</dbReference>
<keyword evidence="10" id="KW-1185">Reference proteome</keyword>
<keyword evidence="4 8" id="KW-0539">Nucleus</keyword>
<organism evidence="9">
    <name type="scientific">Darwinula stevensoni</name>
    <dbReference type="NCBI Taxonomy" id="69355"/>
    <lineage>
        <taxon>Eukaryota</taxon>
        <taxon>Metazoa</taxon>
        <taxon>Ecdysozoa</taxon>
        <taxon>Arthropoda</taxon>
        <taxon>Crustacea</taxon>
        <taxon>Oligostraca</taxon>
        <taxon>Ostracoda</taxon>
        <taxon>Podocopa</taxon>
        <taxon>Podocopida</taxon>
        <taxon>Darwinulocopina</taxon>
        <taxon>Darwinuloidea</taxon>
        <taxon>Darwinulidae</taxon>
        <taxon>Darwinula</taxon>
    </lineage>
</organism>
<protein>
    <recommendedName>
        <fullName evidence="8">Proteasome subunit beta</fullName>
    </recommendedName>
</protein>
<evidence type="ECO:0000256" key="8">
    <source>
        <dbReference type="RuleBase" id="RU004203"/>
    </source>
</evidence>
<evidence type="ECO:0000313" key="9">
    <source>
        <dbReference type="EMBL" id="CAD7242484.1"/>
    </source>
</evidence>
<dbReference type="OrthoDB" id="268428at2759"/>
<comment type="function">
    <text evidence="7">Non-catalytic component of the 20S core proteasome complex involved in the proteolytic degradation of most intracellular proteins. This complex plays numerous essential roles within the cell by associating with different regulatory particles. Associated with two 19S regulatory particles, forms the 26S proteasome and thus participates in the ATP-dependent degradation of ubiquitinated proteins. The 26S proteasome plays a key role in the maintenance of protein homeostasis by removing misfolded or damaged proteins that could impair cellular functions, and by removing proteins whose functions are no longer required. Associated with the PA200 or PA28, the 20S proteasome mediates ubiquitin-independent protein degradation. This type of proteolysis is required in several pathways including spermatogenesis (20S-PA200 complex) or generation of a subset of MHC class I-presented antigenic peptides (20S-PA28 complex).</text>
</comment>
<dbReference type="Gene3D" id="3.60.20.10">
    <property type="entry name" value="Glutamine Phosphoribosylpyrophosphate, subunit 1, domain 1"/>
    <property type="match status" value="1"/>
</dbReference>
<reference evidence="9" key="1">
    <citation type="submission" date="2020-11" db="EMBL/GenBank/DDBJ databases">
        <authorList>
            <person name="Tran Van P."/>
        </authorList>
    </citation>
    <scope>NUCLEOTIDE SEQUENCE</scope>
</reference>
<dbReference type="InterPro" id="IPR035206">
    <property type="entry name" value="Proteasome_beta2"/>
</dbReference>
<dbReference type="PROSITE" id="PS00854">
    <property type="entry name" value="PROTEASOME_BETA_1"/>
    <property type="match status" value="1"/>
</dbReference>
<evidence type="ECO:0000256" key="3">
    <source>
        <dbReference type="ARBA" id="ARBA00022942"/>
    </source>
</evidence>
<comment type="subunit">
    <text evidence="8">Component of the proteasome complex.</text>
</comment>
<evidence type="ECO:0000256" key="1">
    <source>
        <dbReference type="ARBA" id="ARBA00011656"/>
    </source>
</evidence>
<evidence type="ECO:0000256" key="2">
    <source>
        <dbReference type="ARBA" id="ARBA00022490"/>
    </source>
</evidence>
<dbReference type="InterPro" id="IPR001353">
    <property type="entry name" value="Proteasome_sua/b"/>
</dbReference>
<dbReference type="EMBL" id="CAJPEV010000274">
    <property type="protein sequence ID" value="CAG0883284.1"/>
    <property type="molecule type" value="Genomic_DNA"/>
</dbReference>
<accession>A0A7R8X8C8</accession>
<evidence type="ECO:0000256" key="6">
    <source>
        <dbReference type="ARBA" id="ARBA00026071"/>
    </source>
</evidence>
<dbReference type="FunFam" id="3.60.20.10:FF:000008">
    <property type="entry name" value="Proteasome subunit beta type-4"/>
    <property type="match status" value="1"/>
</dbReference>
<proteinExistence type="inferred from homology"/>
<dbReference type="GO" id="GO:0005634">
    <property type="term" value="C:nucleus"/>
    <property type="evidence" value="ECO:0007669"/>
    <property type="project" value="UniProtKB-SubCell"/>
</dbReference>
<evidence type="ECO:0000256" key="5">
    <source>
        <dbReference type="ARBA" id="ARBA00024953"/>
    </source>
</evidence>
<dbReference type="GO" id="GO:0005737">
    <property type="term" value="C:cytoplasm"/>
    <property type="evidence" value="ECO:0007669"/>
    <property type="project" value="UniProtKB-SubCell"/>
</dbReference>
<comment type="function">
    <text evidence="5">Non-catalytic component of the proteasome, a multicatalytic proteinase complex which is characterized by its ability to cleave peptides with Arg, Phe, Tyr, Leu, and Glu adjacent to the leaving group at neutral or slightly basic pH. The proteasome has an ATP-dependent proteolytic activity.</text>
</comment>
<dbReference type="PANTHER" id="PTHR32194">
    <property type="entry name" value="METALLOPROTEASE TLDD"/>
    <property type="match status" value="1"/>
</dbReference>
<dbReference type="Pfam" id="PF00227">
    <property type="entry name" value="Proteasome"/>
    <property type="match status" value="1"/>
</dbReference>
<keyword evidence="3 8" id="KW-0647">Proteasome</keyword>
<dbReference type="GO" id="GO:0010498">
    <property type="term" value="P:proteasomal protein catabolic process"/>
    <property type="evidence" value="ECO:0007669"/>
    <property type="project" value="InterPro"/>
</dbReference>
<comment type="subunit">
    <text evidence="1">The 26S proteasome consists of a 20S proteasome core and two 19S regulatory subunits. The 20S proteasome core is a barrel-shaped complex made of 28 subunits that are arranged in four stacked rings. The two outer rings are each formed by seven alpha subunits, and the two inner rings are formed by seven beta subunits. The proteolytic activity is exerted by three beta-subunits PSMB5, PSMB6 and PSMB7.</text>
</comment>
<dbReference type="InterPro" id="IPR029055">
    <property type="entry name" value="Ntn_hydrolases_N"/>
</dbReference>
<comment type="subunit">
    <text evidence="6">The 26S proteasome consists of a 20S proteasome core and two 19S regulatory subunits. The 20S proteasome core is composed of 28 subunits that are arranged in four stacked rings, resulting in a barrel-shaped structure. The two end rings are each formed by seven alpha subunits, and the two central rings are each formed by seven beta subunits. The catalytic chamber with the active sites is on the inside of the barrel.</text>
</comment>
<dbReference type="AlphaFoldDB" id="A0A7R8X8C8"/>
<comment type="subcellular location">
    <subcellularLocation>
        <location evidence="8">Cytoplasm</location>
    </subcellularLocation>
    <subcellularLocation>
        <location evidence="8">Nucleus</location>
    </subcellularLocation>
</comment>
<comment type="function">
    <text evidence="8">Component of the proteasome, a multicatalytic proteinase complex which is characterized by its ability to cleave peptides with Arg, Phe, Tyr, Leu, and Glu adjacent to the leaving group at neutral or slightly basic pH. The proteasome has an ATP-dependent proteolytic activity.</text>
</comment>
<name>A0A7R8X8C8_9CRUS</name>
<evidence type="ECO:0000256" key="7">
    <source>
        <dbReference type="ARBA" id="ARBA00049625"/>
    </source>
</evidence>
<dbReference type="CDD" id="cd03758">
    <property type="entry name" value="proteasome_beta_type_2"/>
    <property type="match status" value="1"/>
</dbReference>
<dbReference type="EMBL" id="LR899791">
    <property type="protein sequence ID" value="CAD7242484.1"/>
    <property type="molecule type" value="Genomic_DNA"/>
</dbReference>